<dbReference type="InterPro" id="IPR036514">
    <property type="entry name" value="SGNH_hydro_sf"/>
</dbReference>
<dbReference type="Pfam" id="PF08885">
    <property type="entry name" value="GSCFA"/>
    <property type="match status" value="1"/>
</dbReference>
<reference evidence="2 3" key="1">
    <citation type="journal article" date="2018" name="Int. J. Syst. Evol. Microbiol.">
        <title>Adhaeribacter swui sp. nov., isolated from wet mud.</title>
        <authorList>
            <person name="Kim D.U."/>
            <person name="Kim K.W."/>
            <person name="Kang M.S."/>
            <person name="Kim J.Y."/>
            <person name="Jang J.H."/>
            <person name="Kim M.K."/>
        </authorList>
    </citation>
    <scope>NUCLEOTIDE SEQUENCE [LARGE SCALE GENOMIC DNA]</scope>
    <source>
        <strain evidence="2 3">KCTC 52873</strain>
    </source>
</reference>
<name>A0A7G7G8H3_9BACT</name>
<feature type="domain" description="GSCFA" evidence="1">
    <location>
        <begin position="24"/>
        <end position="259"/>
    </location>
</feature>
<dbReference type="RefSeq" id="WP_185274308.1">
    <property type="nucleotide sequence ID" value="NZ_CP055156.1"/>
</dbReference>
<dbReference type="PROSITE" id="PS51257">
    <property type="entry name" value="PROKAR_LIPOPROTEIN"/>
    <property type="match status" value="1"/>
</dbReference>
<dbReference type="InterPro" id="IPR014982">
    <property type="entry name" value="GSCFA"/>
</dbReference>
<dbReference type="EMBL" id="CP055156">
    <property type="protein sequence ID" value="QNF33457.1"/>
    <property type="molecule type" value="Genomic_DNA"/>
</dbReference>
<accession>A0A7G7G8H3</accession>
<proteinExistence type="predicted"/>
<evidence type="ECO:0000313" key="3">
    <source>
        <dbReference type="Proteomes" id="UP000515237"/>
    </source>
</evidence>
<dbReference type="AlphaFoldDB" id="A0A7G7G8H3"/>
<dbReference type="Gene3D" id="3.40.50.1110">
    <property type="entry name" value="SGNH hydrolase"/>
    <property type="match status" value="1"/>
</dbReference>
<dbReference type="GO" id="GO:0016788">
    <property type="term" value="F:hydrolase activity, acting on ester bonds"/>
    <property type="evidence" value="ECO:0007669"/>
    <property type="project" value="UniProtKB-ARBA"/>
</dbReference>
<evidence type="ECO:0000259" key="1">
    <source>
        <dbReference type="Pfam" id="PF08885"/>
    </source>
</evidence>
<sequence>MPFSFRTELSIPPQNRRLTLHTPVFTAGSCFAEVMGQKIQHYKVPTLVNPFGTIFNPVSLFTLLQAALQSPPTFTGELVQREELWLAYDFHSSFAAPSGPELLMRIQQAITQSHNFLKQADTLVLTFGTAVGYIHKASNQLVANCHKIPQSQFQKRLLAISQIVASFNSFYAVLQQVNPNARIVLTVSPVRHLKETIEGNSVSKSILRVACQELQERYAEVNYFPAYELLLDDLRDYRFYKPDLIHPTEVAEDYIWEKFKTAYFDQDFQQFTEKWDKIRQALAHKPFHPESVNHQQFLKKLLNQLEELNTKVDCRSEISAVKKQLIAG</sequence>
<dbReference type="KEGG" id="aswu:HUW51_12275"/>
<dbReference type="Proteomes" id="UP000515237">
    <property type="component" value="Chromosome"/>
</dbReference>
<keyword evidence="3" id="KW-1185">Reference proteome</keyword>
<dbReference type="SUPFAM" id="SSF52266">
    <property type="entry name" value="SGNH hydrolase"/>
    <property type="match status" value="1"/>
</dbReference>
<evidence type="ECO:0000313" key="2">
    <source>
        <dbReference type="EMBL" id="QNF33457.1"/>
    </source>
</evidence>
<protein>
    <submittedName>
        <fullName evidence="2">GSCFA domain-containing protein</fullName>
    </submittedName>
</protein>
<gene>
    <name evidence="2" type="ORF">HUW51_12275</name>
</gene>
<organism evidence="2 3">
    <name type="scientific">Adhaeribacter swui</name>
    <dbReference type="NCBI Taxonomy" id="2086471"/>
    <lineage>
        <taxon>Bacteria</taxon>
        <taxon>Pseudomonadati</taxon>
        <taxon>Bacteroidota</taxon>
        <taxon>Cytophagia</taxon>
        <taxon>Cytophagales</taxon>
        <taxon>Hymenobacteraceae</taxon>
        <taxon>Adhaeribacter</taxon>
    </lineage>
</organism>